<feature type="transmembrane region" description="Helical" evidence="7">
    <location>
        <begin position="99"/>
        <end position="120"/>
    </location>
</feature>
<keyword evidence="2 7" id="KW-0813">Transport</keyword>
<sequence>MTAITPTLEKRATATVIIKAGARRNDPYSVFQRKKRLGRALAWVAPVLVLLSWQISSDTGLVDKRTFTSPTEVGEAFWTLATNGVLFENLAVTVQRIGIGYVSGAVVGIVVGLALGWSILMRSAVRPMIRALQTAPTLGLFPLFMMIFGLGETAKYLIVAKGMGVLVALAVIDAVAAVPTAYIEAAKSLGCSKWAFFTEVILPASLERIITALRIGIGIGVLSTIGVEFIAANEGVGRIIWTSWNLFLPAQMWVGIITSCLLGVVGNMLVDLLQRLVMPWQREGDRVVS</sequence>
<dbReference type="Proteomes" id="UP000433406">
    <property type="component" value="Unassembled WGS sequence"/>
</dbReference>
<feature type="transmembrane region" description="Helical" evidence="7">
    <location>
        <begin position="132"/>
        <end position="151"/>
    </location>
</feature>
<keyword evidence="6 7" id="KW-0472">Membrane</keyword>
<feature type="transmembrane region" description="Helical" evidence="7">
    <location>
        <begin position="252"/>
        <end position="273"/>
    </location>
</feature>
<dbReference type="PROSITE" id="PS50928">
    <property type="entry name" value="ABC_TM1"/>
    <property type="match status" value="1"/>
</dbReference>
<reference evidence="8 9" key="1">
    <citation type="submission" date="2019-10" db="EMBL/GenBank/DDBJ databases">
        <title>Nocardioides novel species isolated from the excrement of Marmot.</title>
        <authorList>
            <person name="Zhang G."/>
        </authorList>
    </citation>
    <scope>NUCLEOTIDE SEQUENCE [LARGE SCALE GENOMIC DNA]</scope>
    <source>
        <strain evidence="9">zg-579</strain>
    </source>
</reference>
<dbReference type="PANTHER" id="PTHR30151">
    <property type="entry name" value="ALKANE SULFONATE ABC TRANSPORTER-RELATED, MEMBRANE SUBUNIT"/>
    <property type="match status" value="1"/>
</dbReference>
<keyword evidence="5 7" id="KW-1133">Transmembrane helix</keyword>
<protein>
    <submittedName>
        <fullName evidence="8">ABC transporter permease subunit</fullName>
    </submittedName>
</protein>
<evidence type="ECO:0000256" key="4">
    <source>
        <dbReference type="ARBA" id="ARBA00022692"/>
    </source>
</evidence>
<dbReference type="GO" id="GO:0005886">
    <property type="term" value="C:plasma membrane"/>
    <property type="evidence" value="ECO:0007669"/>
    <property type="project" value="UniProtKB-SubCell"/>
</dbReference>
<gene>
    <name evidence="8" type="ORF">GGQ22_02300</name>
</gene>
<feature type="transmembrane region" description="Helical" evidence="7">
    <location>
        <begin position="163"/>
        <end position="183"/>
    </location>
</feature>
<dbReference type="CDD" id="cd06261">
    <property type="entry name" value="TM_PBP2"/>
    <property type="match status" value="1"/>
</dbReference>
<dbReference type="InterPro" id="IPR000515">
    <property type="entry name" value="MetI-like"/>
</dbReference>
<evidence type="ECO:0000256" key="1">
    <source>
        <dbReference type="ARBA" id="ARBA00004651"/>
    </source>
</evidence>
<evidence type="ECO:0000256" key="2">
    <source>
        <dbReference type="ARBA" id="ARBA00022448"/>
    </source>
</evidence>
<dbReference type="Gene3D" id="1.10.3720.10">
    <property type="entry name" value="MetI-like"/>
    <property type="match status" value="1"/>
</dbReference>
<dbReference type="GO" id="GO:0055085">
    <property type="term" value="P:transmembrane transport"/>
    <property type="evidence" value="ECO:0007669"/>
    <property type="project" value="InterPro"/>
</dbReference>
<evidence type="ECO:0000256" key="3">
    <source>
        <dbReference type="ARBA" id="ARBA00022475"/>
    </source>
</evidence>
<keyword evidence="9" id="KW-1185">Reference proteome</keyword>
<dbReference type="PANTHER" id="PTHR30151:SF38">
    <property type="entry name" value="ALIPHATIC SULFONATES TRANSPORT PERMEASE PROTEIN SSUC-RELATED"/>
    <property type="match status" value="1"/>
</dbReference>
<dbReference type="Pfam" id="PF00528">
    <property type="entry name" value="BPD_transp_1"/>
    <property type="match status" value="1"/>
</dbReference>
<dbReference type="AlphaFoldDB" id="A0A6I3ITU0"/>
<feature type="transmembrane region" description="Helical" evidence="7">
    <location>
        <begin position="212"/>
        <end position="232"/>
    </location>
</feature>
<keyword evidence="4 7" id="KW-0812">Transmembrane</keyword>
<keyword evidence="3" id="KW-1003">Cell membrane</keyword>
<dbReference type="InterPro" id="IPR035906">
    <property type="entry name" value="MetI-like_sf"/>
</dbReference>
<proteinExistence type="inferred from homology"/>
<comment type="caution">
    <text evidence="8">The sequence shown here is derived from an EMBL/GenBank/DDBJ whole genome shotgun (WGS) entry which is preliminary data.</text>
</comment>
<name>A0A6I3ITU0_9ACTN</name>
<dbReference type="EMBL" id="WLCI01000002">
    <property type="protein sequence ID" value="MTB93903.1"/>
    <property type="molecule type" value="Genomic_DNA"/>
</dbReference>
<evidence type="ECO:0000313" key="8">
    <source>
        <dbReference type="EMBL" id="MTB93903.1"/>
    </source>
</evidence>
<evidence type="ECO:0000313" key="9">
    <source>
        <dbReference type="Proteomes" id="UP000433406"/>
    </source>
</evidence>
<dbReference type="RefSeq" id="WP_154613649.1">
    <property type="nucleotide sequence ID" value="NZ_CP053660.1"/>
</dbReference>
<evidence type="ECO:0000256" key="5">
    <source>
        <dbReference type="ARBA" id="ARBA00022989"/>
    </source>
</evidence>
<dbReference type="SUPFAM" id="SSF161098">
    <property type="entry name" value="MetI-like"/>
    <property type="match status" value="1"/>
</dbReference>
<evidence type="ECO:0000256" key="7">
    <source>
        <dbReference type="RuleBase" id="RU363032"/>
    </source>
</evidence>
<comment type="similarity">
    <text evidence="7">Belongs to the binding-protein-dependent transport system permease family.</text>
</comment>
<accession>A0A6I3ITU0</accession>
<evidence type="ECO:0000256" key="6">
    <source>
        <dbReference type="ARBA" id="ARBA00023136"/>
    </source>
</evidence>
<comment type="subcellular location">
    <subcellularLocation>
        <location evidence="1 7">Cell membrane</location>
        <topology evidence="1 7">Multi-pass membrane protein</topology>
    </subcellularLocation>
</comment>
<organism evidence="8 9">
    <name type="scientific">Nocardioides marmotae</name>
    <dbReference type="NCBI Taxonomy" id="2663857"/>
    <lineage>
        <taxon>Bacteria</taxon>
        <taxon>Bacillati</taxon>
        <taxon>Actinomycetota</taxon>
        <taxon>Actinomycetes</taxon>
        <taxon>Propionibacteriales</taxon>
        <taxon>Nocardioidaceae</taxon>
        <taxon>Nocardioides</taxon>
    </lineage>
</organism>